<dbReference type="AlphaFoldDB" id="A0A9N9IED8"/>
<keyword evidence="2" id="KW-1185">Reference proteome</keyword>
<evidence type="ECO:0000313" key="1">
    <source>
        <dbReference type="EMBL" id="CAG8732066.1"/>
    </source>
</evidence>
<feature type="non-terminal residue" evidence="1">
    <location>
        <position position="1"/>
    </location>
</feature>
<accession>A0A9N9IED8</accession>
<proteinExistence type="predicted"/>
<name>A0A9N9IED8_FUNMO</name>
<dbReference type="Proteomes" id="UP000789375">
    <property type="component" value="Unassembled WGS sequence"/>
</dbReference>
<dbReference type="EMBL" id="CAJVPP010017247">
    <property type="protein sequence ID" value="CAG8732066.1"/>
    <property type="molecule type" value="Genomic_DNA"/>
</dbReference>
<gene>
    <name evidence="1" type="ORF">FMOSSE_LOCUS15692</name>
</gene>
<evidence type="ECO:0000313" key="2">
    <source>
        <dbReference type="Proteomes" id="UP000789375"/>
    </source>
</evidence>
<comment type="caution">
    <text evidence="1">The sequence shown here is derived from an EMBL/GenBank/DDBJ whole genome shotgun (WGS) entry which is preliminary data.</text>
</comment>
<sequence>SLHLPTSTTLVDTSLANSNELNIGLNYCKVRWTDRRGDSVYAIIIYTDMQVSDNLYNLTILISKELFADVQSEQFLVNEVATCSLCVNCERLSK</sequence>
<reference evidence="1" key="1">
    <citation type="submission" date="2021-06" db="EMBL/GenBank/DDBJ databases">
        <authorList>
            <person name="Kallberg Y."/>
            <person name="Tangrot J."/>
            <person name="Rosling A."/>
        </authorList>
    </citation>
    <scope>NUCLEOTIDE SEQUENCE</scope>
    <source>
        <strain evidence="1">87-6 pot B 2015</strain>
    </source>
</reference>
<protein>
    <submittedName>
        <fullName evidence="1">9618_t:CDS:1</fullName>
    </submittedName>
</protein>
<organism evidence="1 2">
    <name type="scientific">Funneliformis mosseae</name>
    <name type="common">Endomycorrhizal fungus</name>
    <name type="synonym">Glomus mosseae</name>
    <dbReference type="NCBI Taxonomy" id="27381"/>
    <lineage>
        <taxon>Eukaryota</taxon>
        <taxon>Fungi</taxon>
        <taxon>Fungi incertae sedis</taxon>
        <taxon>Mucoromycota</taxon>
        <taxon>Glomeromycotina</taxon>
        <taxon>Glomeromycetes</taxon>
        <taxon>Glomerales</taxon>
        <taxon>Glomeraceae</taxon>
        <taxon>Funneliformis</taxon>
    </lineage>
</organism>
<feature type="non-terminal residue" evidence="1">
    <location>
        <position position="94"/>
    </location>
</feature>